<dbReference type="EMBL" id="GBXM01059944">
    <property type="protein sequence ID" value="JAH48633.1"/>
    <property type="molecule type" value="Transcribed_RNA"/>
</dbReference>
<evidence type="ECO:0000313" key="2">
    <source>
        <dbReference type="EMBL" id="JAH48633.1"/>
    </source>
</evidence>
<evidence type="ECO:0000256" key="1">
    <source>
        <dbReference type="SAM" id="MobiDB-lite"/>
    </source>
</evidence>
<accession>A0A0E9T793</accession>
<reference evidence="2" key="1">
    <citation type="submission" date="2014-11" db="EMBL/GenBank/DDBJ databases">
        <authorList>
            <person name="Amaro Gonzalez C."/>
        </authorList>
    </citation>
    <scope>NUCLEOTIDE SEQUENCE</scope>
</reference>
<reference evidence="2" key="2">
    <citation type="journal article" date="2015" name="Fish Shellfish Immunol.">
        <title>Early steps in the European eel (Anguilla anguilla)-Vibrio vulnificus interaction in the gills: Role of the RtxA13 toxin.</title>
        <authorList>
            <person name="Callol A."/>
            <person name="Pajuelo D."/>
            <person name="Ebbesson L."/>
            <person name="Teles M."/>
            <person name="MacKenzie S."/>
            <person name="Amaro C."/>
        </authorList>
    </citation>
    <scope>NUCLEOTIDE SEQUENCE</scope>
</reference>
<dbReference type="AlphaFoldDB" id="A0A0E9T793"/>
<feature type="compositionally biased region" description="Basic and acidic residues" evidence="1">
    <location>
        <begin position="1"/>
        <end position="10"/>
    </location>
</feature>
<sequence>MLTNNEKQHILEAIPGVESQAWPLTPQE</sequence>
<name>A0A0E9T793_ANGAN</name>
<protein>
    <submittedName>
        <fullName evidence="2">Uncharacterized protein</fullName>
    </submittedName>
</protein>
<proteinExistence type="predicted"/>
<organism evidence="2">
    <name type="scientific">Anguilla anguilla</name>
    <name type="common">European freshwater eel</name>
    <name type="synonym">Muraena anguilla</name>
    <dbReference type="NCBI Taxonomy" id="7936"/>
    <lineage>
        <taxon>Eukaryota</taxon>
        <taxon>Metazoa</taxon>
        <taxon>Chordata</taxon>
        <taxon>Craniata</taxon>
        <taxon>Vertebrata</taxon>
        <taxon>Euteleostomi</taxon>
        <taxon>Actinopterygii</taxon>
        <taxon>Neopterygii</taxon>
        <taxon>Teleostei</taxon>
        <taxon>Anguilliformes</taxon>
        <taxon>Anguillidae</taxon>
        <taxon>Anguilla</taxon>
    </lineage>
</organism>
<feature type="region of interest" description="Disordered" evidence="1">
    <location>
        <begin position="1"/>
        <end position="28"/>
    </location>
</feature>